<dbReference type="PANTHER" id="PTHR37535:SF4">
    <property type="entry name" value="FLUG DOMAIN-CONTAINING PROTEIN"/>
    <property type="match status" value="1"/>
</dbReference>
<reference evidence="1 2" key="1">
    <citation type="submission" date="2019-04" db="EMBL/GenBank/DDBJ databases">
        <title>Aspergillus burnettii sp. nov., novel species from soil in southeast Queensland.</title>
        <authorList>
            <person name="Gilchrist C.L.M."/>
            <person name="Pitt J.I."/>
            <person name="Lange L."/>
            <person name="Lacey H.J."/>
            <person name="Vuong D."/>
            <person name="Midgley D.J."/>
            <person name="Greenfield P."/>
            <person name="Bradbury M."/>
            <person name="Lacey E."/>
            <person name="Busk P.K."/>
            <person name="Pilgaard B."/>
            <person name="Chooi Y.H."/>
            <person name="Piggott A.M."/>
        </authorList>
    </citation>
    <scope>NUCLEOTIDE SEQUENCE [LARGE SCALE GENOMIC DNA]</scope>
    <source>
        <strain evidence="1 2">FRR 5400</strain>
    </source>
</reference>
<gene>
    <name evidence="1" type="ORF">ETB97_010486</name>
</gene>
<evidence type="ECO:0000313" key="1">
    <source>
        <dbReference type="EMBL" id="KAF5854957.1"/>
    </source>
</evidence>
<proteinExistence type="predicted"/>
<protein>
    <submittedName>
        <fullName evidence="1">Uncharacterized protein</fullName>
    </submittedName>
</protein>
<sequence length="438" mass="49244">MTFSGLPRSSTKRQEKNQGRKSYLYYAERRKAHLANGFTLPQCAPRTNISSASVRGKWLRFCSEAHLNPDTLLQNLTSADVKAWFDWIKVNFCGSIKAHSALSTYWRTLKRLYFMANLKTMGSLMEKDCINYMNVVSKEMGLRKHPLPKPTEQSVDLLHFQTTHIVHCDAVFADEKQRLYHMAGLNLSSITACRAVSLFDTQCPVNIQPDGSALVSTGGKATDDELLLLRSSSQDWSSLSGSGYKTNQSNGFCELDKYVSDKISSDSSLSDFGSDINSISDCSSVTDDGYLAGDSNTGTILWRHVDFCIVRNPVPGCPNILAATVTLLYTKGEDRKPRIFPTAQIPNLEPQSQTDWREVWRGTKPDPESTPAWQHQCYQQYDPFPRYVRSDKAPASVRDQVADHESNAVKYYLNKVVDFDTAAAFHQQPSNEAVQREF</sequence>
<dbReference type="AlphaFoldDB" id="A0A8H6E0M3"/>
<dbReference type="Proteomes" id="UP000541154">
    <property type="component" value="Unassembled WGS sequence"/>
</dbReference>
<accession>A0A8H6E0M3</accession>
<comment type="caution">
    <text evidence="1">The sequence shown here is derived from an EMBL/GenBank/DDBJ whole genome shotgun (WGS) entry which is preliminary data.</text>
</comment>
<organism evidence="1 2">
    <name type="scientific">Petromyces alliaceus</name>
    <name type="common">Aspergillus alliaceus</name>
    <dbReference type="NCBI Taxonomy" id="209559"/>
    <lineage>
        <taxon>Eukaryota</taxon>
        <taxon>Fungi</taxon>
        <taxon>Dikarya</taxon>
        <taxon>Ascomycota</taxon>
        <taxon>Pezizomycotina</taxon>
        <taxon>Eurotiomycetes</taxon>
        <taxon>Eurotiomycetidae</taxon>
        <taxon>Eurotiales</taxon>
        <taxon>Aspergillaceae</taxon>
        <taxon>Aspergillus</taxon>
        <taxon>Aspergillus subgen. Circumdati</taxon>
    </lineage>
</organism>
<dbReference type="PANTHER" id="PTHR37535">
    <property type="entry name" value="FLUG DOMAIN PROTEIN"/>
    <property type="match status" value="1"/>
</dbReference>
<keyword evidence="2" id="KW-1185">Reference proteome</keyword>
<dbReference type="EMBL" id="SPNV01000566">
    <property type="protein sequence ID" value="KAF5854957.1"/>
    <property type="molecule type" value="Genomic_DNA"/>
</dbReference>
<evidence type="ECO:0000313" key="2">
    <source>
        <dbReference type="Proteomes" id="UP000541154"/>
    </source>
</evidence>
<name>A0A8H6E0M3_PETAA</name>